<name>C3KQH3_SINFN</name>
<reference evidence="3" key="1">
    <citation type="journal article" date="2004" name="J. Bacteriol.">
        <title>An evolutionary hot spot: the pNGR234b replicon of Rhizobium sp. strain NGR234.</title>
        <authorList>
            <person name="Streit W.R."/>
            <person name="Schmitz R.A."/>
            <person name="Perret X."/>
            <person name="Staehelin C."/>
            <person name="Deakin W.J."/>
            <person name="Raasch C."/>
            <person name="Liesegang H."/>
            <person name="Broughton W.J."/>
        </authorList>
    </citation>
    <scope>NUCLEOTIDE SEQUENCE [LARGE SCALE GENOMIC DNA]</scope>
    <source>
        <strain evidence="3">NBRC 101917 / NGR234</strain>
    </source>
</reference>
<evidence type="ECO:0000313" key="2">
    <source>
        <dbReference type="EMBL" id="ACP22331.1"/>
    </source>
</evidence>
<reference evidence="2 3" key="2">
    <citation type="journal article" date="2009" name="Appl. Environ. Microbiol.">
        <title>Rhizobium sp. strain NGR234 possesses a remarkable number of secretion systems.</title>
        <authorList>
            <person name="Schmeisser C."/>
            <person name="Liesegang H."/>
            <person name="Krysciak D."/>
            <person name="Bakkou N."/>
            <person name="Le Quere A."/>
            <person name="Wollherr A."/>
            <person name="Heinemeyer I."/>
            <person name="Morgenstern B."/>
            <person name="Pommerening-Roeser A."/>
            <person name="Flores M."/>
            <person name="Palacios R."/>
            <person name="Brenner S."/>
            <person name="Gottschalk G."/>
            <person name="Schmitz R.A."/>
            <person name="Broughton W.J."/>
            <person name="Perret X."/>
            <person name="Strittmatter A.W."/>
            <person name="Streit W.R."/>
        </authorList>
    </citation>
    <scope>NUCLEOTIDE SEQUENCE [LARGE SCALE GENOMIC DNA]</scope>
    <source>
        <strain evidence="3">NBRC 101917 / NGR234</strain>
    </source>
</reference>
<evidence type="ECO:0000313" key="3">
    <source>
        <dbReference type="Proteomes" id="UP000001054"/>
    </source>
</evidence>
<keyword evidence="3" id="KW-1185">Reference proteome</keyword>
<evidence type="ECO:0000256" key="1">
    <source>
        <dbReference type="SAM" id="MobiDB-lite"/>
    </source>
</evidence>
<gene>
    <name evidence="2" type="ordered locus">NGR_b08750</name>
</gene>
<keyword evidence="2" id="KW-0614">Plasmid</keyword>
<dbReference type="Proteomes" id="UP000001054">
    <property type="component" value="Plasmid pNGR234b"/>
</dbReference>
<organism evidence="2 3">
    <name type="scientific">Sinorhizobium fredii (strain NBRC 101917 / NGR234)</name>
    <dbReference type="NCBI Taxonomy" id="394"/>
    <lineage>
        <taxon>Bacteria</taxon>
        <taxon>Pseudomonadati</taxon>
        <taxon>Pseudomonadota</taxon>
        <taxon>Alphaproteobacteria</taxon>
        <taxon>Hyphomicrobiales</taxon>
        <taxon>Rhizobiaceae</taxon>
        <taxon>Sinorhizobium/Ensifer group</taxon>
        <taxon>Sinorhizobium</taxon>
    </lineage>
</organism>
<feature type="compositionally biased region" description="Basic and acidic residues" evidence="1">
    <location>
        <begin position="30"/>
        <end position="40"/>
    </location>
</feature>
<feature type="region of interest" description="Disordered" evidence="1">
    <location>
        <begin position="27"/>
        <end position="50"/>
    </location>
</feature>
<dbReference type="AlphaFoldDB" id="C3KQH3"/>
<accession>C3KQH3</accession>
<dbReference type="PATRIC" id="fig|394.7.peg.1310"/>
<proteinExistence type="predicted"/>
<dbReference type="KEGG" id="rhi:NGR_b08750"/>
<protein>
    <submittedName>
        <fullName evidence="2">Uncharacterized protein</fullName>
    </submittedName>
</protein>
<geneLocation type="plasmid" evidence="3">
    <name>sym pNGR234b</name>
</geneLocation>
<dbReference type="EMBL" id="CP000874">
    <property type="protein sequence ID" value="ACP22331.1"/>
    <property type="molecule type" value="Genomic_DNA"/>
</dbReference>
<dbReference type="HOGENOM" id="CLU_3121955_0_0_5"/>
<sequence length="50" mass="5223">MLRSQMMVVGLFPLPGQLSASALIAAGGPENRHGCSDRSLQDLPVQGKTS</sequence>